<dbReference type="InterPro" id="IPR003000">
    <property type="entry name" value="Sirtuin"/>
</dbReference>
<comment type="caution">
    <text evidence="5">The sequence shown here is derived from an EMBL/GenBank/DDBJ whole genome shotgun (WGS) entry which is preliminary data.</text>
</comment>
<dbReference type="GO" id="GO:0005634">
    <property type="term" value="C:nucleus"/>
    <property type="evidence" value="ECO:0007669"/>
    <property type="project" value="TreeGrafter"/>
</dbReference>
<evidence type="ECO:0000256" key="2">
    <source>
        <dbReference type="ARBA" id="ARBA00023027"/>
    </source>
</evidence>
<feature type="domain" description="Deacetylase sirtuin-type" evidence="4">
    <location>
        <begin position="1"/>
        <end position="157"/>
    </location>
</feature>
<feature type="binding site" evidence="3">
    <location>
        <position position="8"/>
    </location>
    <ligand>
        <name>Zn(2+)</name>
        <dbReference type="ChEBI" id="CHEBI:29105"/>
    </ligand>
</feature>
<dbReference type="PROSITE" id="PS50305">
    <property type="entry name" value="SIRTUIN"/>
    <property type="match status" value="1"/>
</dbReference>
<keyword evidence="3" id="KW-0862">Zinc</keyword>
<feature type="binding site" evidence="3">
    <location>
        <position position="50"/>
    </location>
    <ligand>
        <name>Zn(2+)</name>
        <dbReference type="ChEBI" id="CHEBI:29105"/>
    </ligand>
</feature>
<feature type="binding site" evidence="3">
    <location>
        <position position="47"/>
    </location>
    <ligand>
        <name>Zn(2+)</name>
        <dbReference type="ChEBI" id="CHEBI:29105"/>
    </ligand>
</feature>
<dbReference type="Gene3D" id="3.30.1600.10">
    <property type="entry name" value="SIR2/SIRT2 'Small Domain"/>
    <property type="match status" value="1"/>
</dbReference>
<reference evidence="5" key="1">
    <citation type="submission" date="2021-02" db="EMBL/GenBank/DDBJ databases">
        <authorList>
            <person name="Nowell W R."/>
        </authorList>
    </citation>
    <scope>NUCLEOTIDE SEQUENCE</scope>
</reference>
<dbReference type="InterPro" id="IPR026590">
    <property type="entry name" value="Ssirtuin_cat_dom"/>
</dbReference>
<dbReference type="AlphaFoldDB" id="A0A8S2Q9X7"/>
<evidence type="ECO:0000313" key="5">
    <source>
        <dbReference type="EMBL" id="CAF4096866.1"/>
    </source>
</evidence>
<keyword evidence="3" id="KW-0479">Metal-binding</keyword>
<dbReference type="GO" id="GO:0017136">
    <property type="term" value="F:histone deacetylase activity, NAD-dependent"/>
    <property type="evidence" value="ECO:0007669"/>
    <property type="project" value="TreeGrafter"/>
</dbReference>
<dbReference type="PANTHER" id="PTHR11085:SF10">
    <property type="entry name" value="NAD-DEPENDENT PROTEIN DEACYLASE SIRTUIN-5, MITOCHONDRIAL-RELATED"/>
    <property type="match status" value="1"/>
</dbReference>
<evidence type="ECO:0000256" key="1">
    <source>
        <dbReference type="ARBA" id="ARBA00022679"/>
    </source>
</evidence>
<feature type="non-terminal residue" evidence="5">
    <location>
        <position position="160"/>
    </location>
</feature>
<keyword evidence="2" id="KW-0520">NAD</keyword>
<dbReference type="Pfam" id="PF02146">
    <property type="entry name" value="SIR2"/>
    <property type="match status" value="1"/>
</dbReference>
<proteinExistence type="predicted"/>
<dbReference type="Gene3D" id="3.40.50.1220">
    <property type="entry name" value="TPP-binding domain"/>
    <property type="match status" value="1"/>
</dbReference>
<organism evidence="5 6">
    <name type="scientific">Rotaria magnacalcarata</name>
    <dbReference type="NCBI Taxonomy" id="392030"/>
    <lineage>
        <taxon>Eukaryota</taxon>
        <taxon>Metazoa</taxon>
        <taxon>Spiralia</taxon>
        <taxon>Gnathifera</taxon>
        <taxon>Rotifera</taxon>
        <taxon>Eurotatoria</taxon>
        <taxon>Bdelloidea</taxon>
        <taxon>Philodinida</taxon>
        <taxon>Philodinidae</taxon>
        <taxon>Rotaria</taxon>
    </lineage>
</organism>
<accession>A0A8S2Q9X7</accession>
<keyword evidence="1" id="KW-0808">Transferase</keyword>
<gene>
    <name evidence="5" type="ORF">GIL414_LOCUS16907</name>
</gene>
<evidence type="ECO:0000313" key="6">
    <source>
        <dbReference type="Proteomes" id="UP000681720"/>
    </source>
</evidence>
<dbReference type="InterPro" id="IPR029035">
    <property type="entry name" value="DHS-like_NAD/FAD-binding_dom"/>
</dbReference>
<dbReference type="GO" id="GO:0046872">
    <property type="term" value="F:metal ion binding"/>
    <property type="evidence" value="ECO:0007669"/>
    <property type="project" value="UniProtKB-KW"/>
</dbReference>
<name>A0A8S2Q9X7_9BILA</name>
<dbReference type="Proteomes" id="UP000681720">
    <property type="component" value="Unassembled WGS sequence"/>
</dbReference>
<dbReference type="GO" id="GO:0070403">
    <property type="term" value="F:NAD+ binding"/>
    <property type="evidence" value="ECO:0007669"/>
    <property type="project" value="InterPro"/>
</dbReference>
<feature type="binding site" evidence="3">
    <location>
        <position position="11"/>
    </location>
    <ligand>
        <name>Zn(2+)</name>
        <dbReference type="ChEBI" id="CHEBI:29105"/>
    </ligand>
</feature>
<dbReference type="InterPro" id="IPR026591">
    <property type="entry name" value="Sirtuin_cat_small_dom_sf"/>
</dbReference>
<dbReference type="PANTHER" id="PTHR11085">
    <property type="entry name" value="NAD-DEPENDENT PROTEIN DEACYLASE SIRTUIN-5, MITOCHONDRIAL-RELATED"/>
    <property type="match status" value="1"/>
</dbReference>
<dbReference type="EMBL" id="CAJOBJ010007857">
    <property type="protein sequence ID" value="CAF4096866.1"/>
    <property type="molecule type" value="Genomic_DNA"/>
</dbReference>
<protein>
    <recommendedName>
        <fullName evidence="4">Deacetylase sirtuin-type domain-containing protein</fullName>
    </recommendedName>
</protein>
<evidence type="ECO:0000259" key="4">
    <source>
        <dbReference type="PROSITE" id="PS50305"/>
    </source>
</evidence>
<comment type="caution">
    <text evidence="3">Lacks conserved residue(s) required for the propagation of feature annotation.</text>
</comment>
<evidence type="ECO:0000256" key="3">
    <source>
        <dbReference type="PROSITE-ProRule" id="PRU00236"/>
    </source>
</evidence>
<sequence length="160" mass="17404">GNLFTVRCTSCGFIEENNDSPICEALRNRGLPNETGAEIPLKDLPSCRQCGSLVRPHVVWFEECLWPDVLKKINEEIAQCDLFLVVGTSGIVYPAAGYASVVAARKVPVAEVNIEKTPATSTSTFYFEGPSGELLPVLLAPIKNDAPSNKTLPLKTKTRK</sequence>
<dbReference type="InterPro" id="IPR050134">
    <property type="entry name" value="NAD-dep_sirtuin_deacylases"/>
</dbReference>
<dbReference type="SUPFAM" id="SSF52467">
    <property type="entry name" value="DHS-like NAD/FAD-binding domain"/>
    <property type="match status" value="1"/>
</dbReference>